<name>X1VMC8_9ZZZZ</name>
<feature type="non-terminal residue" evidence="1">
    <location>
        <position position="72"/>
    </location>
</feature>
<proteinExistence type="predicted"/>
<organism evidence="1">
    <name type="scientific">marine sediment metagenome</name>
    <dbReference type="NCBI Taxonomy" id="412755"/>
    <lineage>
        <taxon>unclassified sequences</taxon>
        <taxon>metagenomes</taxon>
        <taxon>ecological metagenomes</taxon>
    </lineage>
</organism>
<sequence>ISELIKAGKRLHERGNFRKSVKKYSKDHYVYMSNEVFAFLQDYTKKSSGSAISFTIAKNLINEYRTDRKKST</sequence>
<reference evidence="1" key="1">
    <citation type="journal article" date="2014" name="Front. Microbiol.">
        <title>High frequency of phylogenetically diverse reductive dehalogenase-homologous genes in deep subseafloor sedimentary metagenomes.</title>
        <authorList>
            <person name="Kawai M."/>
            <person name="Futagami T."/>
            <person name="Toyoda A."/>
            <person name="Takaki Y."/>
            <person name="Nishi S."/>
            <person name="Hori S."/>
            <person name="Arai W."/>
            <person name="Tsubouchi T."/>
            <person name="Morono Y."/>
            <person name="Uchiyama I."/>
            <person name="Ito T."/>
            <person name="Fujiyama A."/>
            <person name="Inagaki F."/>
            <person name="Takami H."/>
        </authorList>
    </citation>
    <scope>NUCLEOTIDE SEQUENCE</scope>
    <source>
        <strain evidence="1">Expedition CK06-06</strain>
    </source>
</reference>
<dbReference type="EMBL" id="BARW01042169">
    <property type="protein sequence ID" value="GAJ20702.1"/>
    <property type="molecule type" value="Genomic_DNA"/>
</dbReference>
<dbReference type="AlphaFoldDB" id="X1VMC8"/>
<feature type="non-terminal residue" evidence="1">
    <location>
        <position position="1"/>
    </location>
</feature>
<comment type="caution">
    <text evidence="1">The sequence shown here is derived from an EMBL/GenBank/DDBJ whole genome shotgun (WGS) entry which is preliminary data.</text>
</comment>
<gene>
    <name evidence="1" type="ORF">S12H4_62679</name>
</gene>
<protein>
    <submittedName>
        <fullName evidence="1">Uncharacterized protein</fullName>
    </submittedName>
</protein>
<evidence type="ECO:0000313" key="1">
    <source>
        <dbReference type="EMBL" id="GAJ20702.1"/>
    </source>
</evidence>
<accession>X1VMC8</accession>